<evidence type="ECO:0000313" key="1">
    <source>
        <dbReference type="EMBL" id="KKN26602.1"/>
    </source>
</evidence>
<comment type="caution">
    <text evidence="1">The sequence shown here is derived from an EMBL/GenBank/DDBJ whole genome shotgun (WGS) entry which is preliminary data.</text>
</comment>
<organism evidence="1">
    <name type="scientific">marine sediment metagenome</name>
    <dbReference type="NCBI Taxonomy" id="412755"/>
    <lineage>
        <taxon>unclassified sequences</taxon>
        <taxon>metagenomes</taxon>
        <taxon>ecological metagenomes</taxon>
    </lineage>
</organism>
<name>A0A0F9PPR9_9ZZZZ</name>
<reference evidence="1" key="1">
    <citation type="journal article" date="2015" name="Nature">
        <title>Complex archaea that bridge the gap between prokaryotes and eukaryotes.</title>
        <authorList>
            <person name="Spang A."/>
            <person name="Saw J.H."/>
            <person name="Jorgensen S.L."/>
            <person name="Zaremba-Niedzwiedzka K."/>
            <person name="Martijn J."/>
            <person name="Lind A.E."/>
            <person name="van Eijk R."/>
            <person name="Schleper C."/>
            <person name="Guy L."/>
            <person name="Ettema T.J."/>
        </authorList>
    </citation>
    <scope>NUCLEOTIDE SEQUENCE</scope>
</reference>
<sequence length="280" mass="29281">MSIEYDIRRSNGRVLYLPANPEDASLKSIAFPDVYVADTLQKYPLGTEYDEGTGRDFRYAQNDNSGNTLVPGRMVQQNSEDGQMTGLVPAAASIGDTTVTLTIGTGAIVANQFENGWLFVEGPAGASAEKGFTYQIESHPAASGSATCVFTLRRALIKGISTARRVSVYSNPIGSRKSTSRGCKVVPAGGQTFIAVGIPACRVTQAQFFWAQYKGICGFETDGSTAMVKGQRVSIGGASDGCGMVSGGNTDQIFGVCITAGGFSRLSLVALDLPEIAGGG</sequence>
<dbReference type="AlphaFoldDB" id="A0A0F9PPR9"/>
<protein>
    <submittedName>
        <fullName evidence="1">Uncharacterized protein</fullName>
    </submittedName>
</protein>
<proteinExistence type="predicted"/>
<dbReference type="EMBL" id="LAZR01002706">
    <property type="protein sequence ID" value="KKN26602.1"/>
    <property type="molecule type" value="Genomic_DNA"/>
</dbReference>
<gene>
    <name evidence="1" type="ORF">LCGC14_0872950</name>
</gene>
<accession>A0A0F9PPR9</accession>